<proteinExistence type="predicted"/>
<dbReference type="Proteomes" id="UP000198398">
    <property type="component" value="Plasmid unnamed2"/>
</dbReference>
<protein>
    <recommendedName>
        <fullName evidence="5">Type VII secretion protein EccE</fullName>
    </recommendedName>
</protein>
<keyword evidence="4" id="KW-1185">Reference proteome</keyword>
<evidence type="ECO:0000313" key="3">
    <source>
        <dbReference type="EMBL" id="ASK67357.1"/>
    </source>
</evidence>
<name>A0A220UGR5_9MICO</name>
<feature type="region of interest" description="Disordered" evidence="1">
    <location>
        <begin position="410"/>
        <end position="450"/>
    </location>
</feature>
<keyword evidence="2" id="KW-0812">Transmembrane</keyword>
<organism evidence="3 4">
    <name type="scientific">Brachybacterium avium</name>
    <dbReference type="NCBI Taxonomy" id="2017485"/>
    <lineage>
        <taxon>Bacteria</taxon>
        <taxon>Bacillati</taxon>
        <taxon>Actinomycetota</taxon>
        <taxon>Actinomycetes</taxon>
        <taxon>Micrococcales</taxon>
        <taxon>Dermabacteraceae</taxon>
        <taxon>Brachybacterium</taxon>
    </lineage>
</organism>
<sequence>MAMTHTQLGGELQGRSILGGNRNKLEKIGMWSSIAVLLVAQLIVMRWSWTVLIGGVLLAATVFVWSPRPSFGHKSVMGMLAIPLRRRWNRRMGTLDTAGGEAAEASPGRTPHLPAAVGKLRAFEVELWPGMEDPGRLVVLRQRVHDQTQFTMVLEFRAQQNGILDGFDGLRNHAGWAKFQAAMARQGSLVRHLQQVARIVPFDPSDHVHWLIDSLPEQAPELLVRSYAELVDGVISQQEQNRTWLVVGVPATSEFYATADRVTVPEHMAEESDRDRADMRTSSVLATELRRIISAGRSNGLQFRPLDEQRLAAVTRSLQDPDQPLDRLDGADRFSMWLPWIGSQSPRYLVIEGSERPWYSRTAIVPRDGFAAGELPVDMLVPLLTGVNPAVVRTVSTHMTLVPATTARSEARDDVTMDRSAIQQQAKEVSDGTSEAQMSASQRRLQDLQPGSGVHGAEWAMAMTIQAPSLDELEEAVNAVEEAAAEAHISHLVWQDHAHHLAMPLTLPLATGVRRRKKRLIPA</sequence>
<keyword evidence="2" id="KW-0472">Membrane</keyword>
<dbReference type="RefSeq" id="WP_089066583.1">
    <property type="nucleotide sequence ID" value="NZ_CP022318.1"/>
</dbReference>
<evidence type="ECO:0000313" key="4">
    <source>
        <dbReference type="Proteomes" id="UP000198398"/>
    </source>
</evidence>
<accession>A0A220UGR5</accession>
<dbReference type="EMBL" id="CP022318">
    <property type="protein sequence ID" value="ASK67357.1"/>
    <property type="molecule type" value="Genomic_DNA"/>
</dbReference>
<geneLocation type="plasmid" evidence="3 4">
    <name>unnamed2</name>
</geneLocation>
<dbReference type="AlphaFoldDB" id="A0A220UGR5"/>
<feature type="compositionally biased region" description="Polar residues" evidence="1">
    <location>
        <begin position="421"/>
        <end position="443"/>
    </location>
</feature>
<evidence type="ECO:0008006" key="5">
    <source>
        <dbReference type="Google" id="ProtNLM"/>
    </source>
</evidence>
<keyword evidence="3" id="KW-0614">Plasmid</keyword>
<reference evidence="3 4" key="1">
    <citation type="submission" date="2017-07" db="EMBL/GenBank/DDBJ databases">
        <title>Brachybacterium sp. VR2415.</title>
        <authorList>
            <person name="Tak E.J."/>
            <person name="Bae J.-W."/>
        </authorList>
    </citation>
    <scope>NUCLEOTIDE SEQUENCE [LARGE SCALE GENOMIC DNA]</scope>
    <source>
        <strain evidence="3 4">VR2415</strain>
        <plasmid evidence="3 4">unnamed2</plasmid>
    </source>
</reference>
<evidence type="ECO:0000256" key="2">
    <source>
        <dbReference type="SAM" id="Phobius"/>
    </source>
</evidence>
<evidence type="ECO:0000256" key="1">
    <source>
        <dbReference type="SAM" id="MobiDB-lite"/>
    </source>
</evidence>
<gene>
    <name evidence="3" type="ORF">CFK39_16050</name>
</gene>
<keyword evidence="2" id="KW-1133">Transmembrane helix</keyword>
<feature type="transmembrane region" description="Helical" evidence="2">
    <location>
        <begin position="49"/>
        <end position="66"/>
    </location>
</feature>
<dbReference type="KEGG" id="brv:CFK39_16050"/>
<dbReference type="OrthoDB" id="4434319at2"/>